<dbReference type="PROSITE" id="PS50878">
    <property type="entry name" value="RT_POL"/>
    <property type="match status" value="1"/>
</dbReference>
<reference evidence="2 3" key="1">
    <citation type="submission" date="2024-01" db="EMBL/GenBank/DDBJ databases">
        <title>A telomere-to-telomere, gap-free genome of sweet tea (Lithocarpus litseifolius).</title>
        <authorList>
            <person name="Zhou J."/>
        </authorList>
    </citation>
    <scope>NUCLEOTIDE SEQUENCE [LARGE SCALE GENOMIC DNA]</scope>
    <source>
        <strain evidence="2">Zhou-2022a</strain>
        <tissue evidence="2">Leaf</tissue>
    </source>
</reference>
<accession>A0AAW2BIJ0</accession>
<evidence type="ECO:0000313" key="3">
    <source>
        <dbReference type="Proteomes" id="UP001459277"/>
    </source>
</evidence>
<gene>
    <name evidence="2" type="ORF">SO802_034210</name>
</gene>
<dbReference type="Proteomes" id="UP001459277">
    <property type="component" value="Unassembled WGS sequence"/>
</dbReference>
<feature type="domain" description="Reverse transcriptase" evidence="1">
    <location>
        <begin position="1"/>
        <end position="172"/>
    </location>
</feature>
<keyword evidence="3" id="KW-1185">Reference proteome</keyword>
<evidence type="ECO:0000259" key="1">
    <source>
        <dbReference type="PROSITE" id="PS50878"/>
    </source>
</evidence>
<organism evidence="2 3">
    <name type="scientific">Lithocarpus litseifolius</name>
    <dbReference type="NCBI Taxonomy" id="425828"/>
    <lineage>
        <taxon>Eukaryota</taxon>
        <taxon>Viridiplantae</taxon>
        <taxon>Streptophyta</taxon>
        <taxon>Embryophyta</taxon>
        <taxon>Tracheophyta</taxon>
        <taxon>Spermatophyta</taxon>
        <taxon>Magnoliopsida</taxon>
        <taxon>eudicotyledons</taxon>
        <taxon>Gunneridae</taxon>
        <taxon>Pentapetalae</taxon>
        <taxon>rosids</taxon>
        <taxon>fabids</taxon>
        <taxon>Fagales</taxon>
        <taxon>Fagaceae</taxon>
        <taxon>Lithocarpus</taxon>
    </lineage>
</organism>
<dbReference type="PANTHER" id="PTHR46890:SF48">
    <property type="entry name" value="RNA-DIRECTED DNA POLYMERASE"/>
    <property type="match status" value="1"/>
</dbReference>
<proteinExistence type="predicted"/>
<comment type="caution">
    <text evidence="2">The sequence shown here is derived from an EMBL/GenBank/DDBJ whole genome shotgun (WGS) entry which is preliminary data.</text>
</comment>
<dbReference type="InterPro" id="IPR052343">
    <property type="entry name" value="Retrotransposon-Effector_Assoc"/>
</dbReference>
<evidence type="ECO:0000313" key="2">
    <source>
        <dbReference type="EMBL" id="KAK9984685.1"/>
    </source>
</evidence>
<dbReference type="Pfam" id="PF00078">
    <property type="entry name" value="RVT_1"/>
    <property type="match status" value="1"/>
</dbReference>
<dbReference type="PANTHER" id="PTHR46890">
    <property type="entry name" value="NON-LTR RETROLELEMENT REVERSE TRANSCRIPTASE-LIKE PROTEIN-RELATED"/>
    <property type="match status" value="1"/>
</dbReference>
<dbReference type="EMBL" id="JAZDWU010000012">
    <property type="protein sequence ID" value="KAK9984685.1"/>
    <property type="molecule type" value="Genomic_DNA"/>
</dbReference>
<protein>
    <recommendedName>
        <fullName evidence="1">Reverse transcriptase domain-containing protein</fullName>
    </recommendedName>
</protein>
<name>A0AAW2BIJ0_9ROSI</name>
<dbReference type="InterPro" id="IPR000477">
    <property type="entry name" value="RT_dom"/>
</dbReference>
<dbReference type="AlphaFoldDB" id="A0AAW2BIJ0"/>
<sequence length="172" mass="19473">MPVDINATHICLIPKKNNPQKITDYRLISLSNVLSRIVSKVLANRLKKVLPNIISTSQSAFLSDRLITDNIPPHQPATERQGRPHGNQTRHDKVFDRVKWPCLEMIMRKLGFHERWISFTMICVKTATYSILINGELKGSIRPSKGILQGDLISPYLFLICVEGISAMLNRG</sequence>